<dbReference type="CDD" id="cd00383">
    <property type="entry name" value="trans_reg_C"/>
    <property type="match status" value="1"/>
</dbReference>
<evidence type="ECO:0000256" key="2">
    <source>
        <dbReference type="ARBA" id="ARBA00023012"/>
    </source>
</evidence>
<evidence type="ECO:0000256" key="5">
    <source>
        <dbReference type="ARBA" id="ARBA00023163"/>
    </source>
</evidence>
<dbReference type="Pfam" id="PF00072">
    <property type="entry name" value="Response_reg"/>
    <property type="match status" value="1"/>
</dbReference>
<evidence type="ECO:0000256" key="7">
    <source>
        <dbReference type="PROSITE-ProRule" id="PRU01091"/>
    </source>
</evidence>
<dbReference type="InterPro" id="IPR011006">
    <property type="entry name" value="CheY-like_superfamily"/>
</dbReference>
<dbReference type="InterPro" id="IPR036388">
    <property type="entry name" value="WH-like_DNA-bd_sf"/>
</dbReference>
<evidence type="ECO:0000259" key="8">
    <source>
        <dbReference type="PROSITE" id="PS50110"/>
    </source>
</evidence>
<keyword evidence="1 6" id="KW-0597">Phosphoprotein</keyword>
<keyword evidence="2" id="KW-0902">Two-component regulatory system</keyword>
<keyword evidence="5" id="KW-0804">Transcription</keyword>
<dbReference type="GO" id="GO:0006355">
    <property type="term" value="P:regulation of DNA-templated transcription"/>
    <property type="evidence" value="ECO:0007669"/>
    <property type="project" value="InterPro"/>
</dbReference>
<evidence type="ECO:0000256" key="3">
    <source>
        <dbReference type="ARBA" id="ARBA00023015"/>
    </source>
</evidence>
<dbReference type="RefSeq" id="WP_154504625.1">
    <property type="nucleotide sequence ID" value="NZ_VUMN01000015.1"/>
</dbReference>
<dbReference type="FunFam" id="1.10.10.10:FF:000018">
    <property type="entry name" value="DNA-binding response regulator ResD"/>
    <property type="match status" value="1"/>
</dbReference>
<comment type="caution">
    <text evidence="10">The sequence shown here is derived from an EMBL/GenBank/DDBJ whole genome shotgun (WGS) entry which is preliminary data.</text>
</comment>
<proteinExistence type="predicted"/>
<dbReference type="SMART" id="SM00862">
    <property type="entry name" value="Trans_reg_C"/>
    <property type="match status" value="1"/>
</dbReference>
<feature type="domain" description="OmpR/PhoB-type" evidence="9">
    <location>
        <begin position="127"/>
        <end position="223"/>
    </location>
</feature>
<sequence length="228" mass="25661">MIAVVEDDSSIREIEIYTLKSTGFAAEGFEDGKSFFESLKQEKPELVILDVMLPDEDGVQILKKLKADPDTASIPVIMASAKGTEYDKIRGLDLGADDYLAKPFGMMEMVSRARAVLRRCSTQETASTVVTHGPIRIDPQKHEVYVNDEEISLTLKEYELLKLLLSHPGIVYTRDQLLNLIWGLEYDGETRTVDVHIRTLRQKLKDAGSCIDTVRGVGYRYREEESSS</sequence>
<organism evidence="10 11">
    <name type="scientific">Stecheria intestinalis</name>
    <dbReference type="NCBI Taxonomy" id="2606630"/>
    <lineage>
        <taxon>Bacteria</taxon>
        <taxon>Bacillati</taxon>
        <taxon>Bacillota</taxon>
        <taxon>Erysipelotrichia</taxon>
        <taxon>Erysipelotrichales</taxon>
        <taxon>Erysipelotrichaceae</taxon>
        <taxon>Stecheria</taxon>
    </lineage>
</organism>
<name>A0A7X2NSG7_9FIRM</name>
<dbReference type="GO" id="GO:0000976">
    <property type="term" value="F:transcription cis-regulatory region binding"/>
    <property type="evidence" value="ECO:0007669"/>
    <property type="project" value="TreeGrafter"/>
</dbReference>
<dbReference type="PANTHER" id="PTHR48111">
    <property type="entry name" value="REGULATOR OF RPOS"/>
    <property type="match status" value="1"/>
</dbReference>
<feature type="domain" description="Response regulatory" evidence="8">
    <location>
        <begin position="1"/>
        <end position="117"/>
    </location>
</feature>
<dbReference type="InterPro" id="IPR001789">
    <property type="entry name" value="Sig_transdc_resp-reg_receiver"/>
</dbReference>
<dbReference type="AlphaFoldDB" id="A0A7X2NSG7"/>
<evidence type="ECO:0000256" key="6">
    <source>
        <dbReference type="PROSITE-ProRule" id="PRU00169"/>
    </source>
</evidence>
<dbReference type="SMART" id="SM00448">
    <property type="entry name" value="REC"/>
    <property type="match status" value="1"/>
</dbReference>
<evidence type="ECO:0000259" key="9">
    <source>
        <dbReference type="PROSITE" id="PS51755"/>
    </source>
</evidence>
<feature type="modified residue" description="4-aspartylphosphate" evidence="6">
    <location>
        <position position="50"/>
    </location>
</feature>
<dbReference type="Gene3D" id="6.10.250.690">
    <property type="match status" value="1"/>
</dbReference>
<dbReference type="InterPro" id="IPR001867">
    <property type="entry name" value="OmpR/PhoB-type_DNA-bd"/>
</dbReference>
<dbReference type="EMBL" id="VUMN01000015">
    <property type="protein sequence ID" value="MSS58736.1"/>
    <property type="molecule type" value="Genomic_DNA"/>
</dbReference>
<dbReference type="Gene3D" id="1.10.10.10">
    <property type="entry name" value="Winged helix-like DNA-binding domain superfamily/Winged helix DNA-binding domain"/>
    <property type="match status" value="1"/>
</dbReference>
<gene>
    <name evidence="10" type="ORF">FYJ51_07430</name>
</gene>
<dbReference type="Pfam" id="PF00486">
    <property type="entry name" value="Trans_reg_C"/>
    <property type="match status" value="1"/>
</dbReference>
<dbReference type="GO" id="GO:0032993">
    <property type="term" value="C:protein-DNA complex"/>
    <property type="evidence" value="ECO:0007669"/>
    <property type="project" value="TreeGrafter"/>
</dbReference>
<keyword evidence="11" id="KW-1185">Reference proteome</keyword>
<dbReference type="Proteomes" id="UP000461880">
    <property type="component" value="Unassembled WGS sequence"/>
</dbReference>
<evidence type="ECO:0000256" key="1">
    <source>
        <dbReference type="ARBA" id="ARBA00022553"/>
    </source>
</evidence>
<keyword evidence="4 7" id="KW-0238">DNA-binding</keyword>
<dbReference type="SUPFAM" id="SSF52172">
    <property type="entry name" value="CheY-like"/>
    <property type="match status" value="1"/>
</dbReference>
<dbReference type="PROSITE" id="PS51755">
    <property type="entry name" value="OMPR_PHOB"/>
    <property type="match status" value="1"/>
</dbReference>
<evidence type="ECO:0000313" key="11">
    <source>
        <dbReference type="Proteomes" id="UP000461880"/>
    </source>
</evidence>
<evidence type="ECO:0000313" key="10">
    <source>
        <dbReference type="EMBL" id="MSS58736.1"/>
    </source>
</evidence>
<accession>A0A7X2NSG7</accession>
<reference evidence="10 11" key="1">
    <citation type="submission" date="2019-08" db="EMBL/GenBank/DDBJ databases">
        <title>In-depth cultivation of the pig gut microbiome towards novel bacterial diversity and tailored functional studies.</title>
        <authorList>
            <person name="Wylensek D."/>
            <person name="Hitch T.C.A."/>
            <person name="Clavel T."/>
        </authorList>
    </citation>
    <scope>NUCLEOTIDE SEQUENCE [LARGE SCALE GENOMIC DNA]</scope>
    <source>
        <strain evidence="10 11">Oil+RF-744-GAM-WT-6</strain>
    </source>
</reference>
<dbReference type="PROSITE" id="PS50110">
    <property type="entry name" value="RESPONSE_REGULATORY"/>
    <property type="match status" value="1"/>
</dbReference>
<evidence type="ECO:0000256" key="4">
    <source>
        <dbReference type="ARBA" id="ARBA00023125"/>
    </source>
</evidence>
<dbReference type="GO" id="GO:0005829">
    <property type="term" value="C:cytosol"/>
    <property type="evidence" value="ECO:0007669"/>
    <property type="project" value="TreeGrafter"/>
</dbReference>
<dbReference type="InterPro" id="IPR039420">
    <property type="entry name" value="WalR-like"/>
</dbReference>
<protein>
    <submittedName>
        <fullName evidence="10">Response regulator transcription factor</fullName>
    </submittedName>
</protein>
<dbReference type="PANTHER" id="PTHR48111:SF40">
    <property type="entry name" value="PHOSPHATE REGULON TRANSCRIPTIONAL REGULATORY PROTEIN PHOB"/>
    <property type="match status" value="1"/>
</dbReference>
<keyword evidence="3" id="KW-0805">Transcription regulation</keyword>
<feature type="DNA-binding region" description="OmpR/PhoB-type" evidence="7">
    <location>
        <begin position="127"/>
        <end position="223"/>
    </location>
</feature>
<dbReference type="InterPro" id="IPR016032">
    <property type="entry name" value="Sig_transdc_resp-reg_C-effctor"/>
</dbReference>
<dbReference type="Gene3D" id="3.40.50.2300">
    <property type="match status" value="1"/>
</dbReference>
<dbReference type="GO" id="GO:0000156">
    <property type="term" value="F:phosphorelay response regulator activity"/>
    <property type="evidence" value="ECO:0007669"/>
    <property type="project" value="TreeGrafter"/>
</dbReference>
<dbReference type="SUPFAM" id="SSF46894">
    <property type="entry name" value="C-terminal effector domain of the bipartite response regulators"/>
    <property type="match status" value="1"/>
</dbReference>